<dbReference type="InterPro" id="IPR011057">
    <property type="entry name" value="Mss4-like_sf"/>
</dbReference>
<dbReference type="PANTHER" id="PTHR33337:SF40">
    <property type="entry name" value="CENP-V_GFA DOMAIN-CONTAINING PROTEIN-RELATED"/>
    <property type="match status" value="1"/>
</dbReference>
<keyword evidence="4" id="KW-0456">Lyase</keyword>
<gene>
    <name evidence="6" type="ORF">ORQ98_11335</name>
</gene>
<dbReference type="Proteomes" id="UP001528823">
    <property type="component" value="Unassembled WGS sequence"/>
</dbReference>
<evidence type="ECO:0000256" key="3">
    <source>
        <dbReference type="ARBA" id="ARBA00022833"/>
    </source>
</evidence>
<dbReference type="EMBL" id="JAPMOU010000012">
    <property type="protein sequence ID" value="MDE1462562.1"/>
    <property type="molecule type" value="Genomic_DNA"/>
</dbReference>
<dbReference type="Pfam" id="PF04828">
    <property type="entry name" value="GFA"/>
    <property type="match status" value="1"/>
</dbReference>
<evidence type="ECO:0000256" key="4">
    <source>
        <dbReference type="ARBA" id="ARBA00023239"/>
    </source>
</evidence>
<evidence type="ECO:0000313" key="7">
    <source>
        <dbReference type="Proteomes" id="UP001528823"/>
    </source>
</evidence>
<dbReference type="InterPro" id="IPR006913">
    <property type="entry name" value="CENP-V/GFA"/>
</dbReference>
<reference evidence="6 7" key="1">
    <citation type="submission" date="2022-11" db="EMBL/GenBank/DDBJ databases">
        <title>Spartinivicinus poritis sp. nov., isolated from scleractinian coral Porites lutea.</title>
        <authorList>
            <person name="Zhang G."/>
            <person name="Cai L."/>
            <person name="Wei Q."/>
        </authorList>
    </citation>
    <scope>NUCLEOTIDE SEQUENCE [LARGE SCALE GENOMIC DNA]</scope>
    <source>
        <strain evidence="6 7">A2-2</strain>
    </source>
</reference>
<dbReference type="RefSeq" id="WP_274688919.1">
    <property type="nucleotide sequence ID" value="NZ_JAPMOU010000012.1"/>
</dbReference>
<protein>
    <submittedName>
        <fullName evidence="6">GFA family protein</fullName>
    </submittedName>
</protein>
<accession>A0ABT5U859</accession>
<evidence type="ECO:0000313" key="6">
    <source>
        <dbReference type="EMBL" id="MDE1462562.1"/>
    </source>
</evidence>
<keyword evidence="3" id="KW-0862">Zinc</keyword>
<keyword evidence="2" id="KW-0479">Metal-binding</keyword>
<organism evidence="6 7">
    <name type="scientific">Spartinivicinus poritis</name>
    <dbReference type="NCBI Taxonomy" id="2994640"/>
    <lineage>
        <taxon>Bacteria</taxon>
        <taxon>Pseudomonadati</taxon>
        <taxon>Pseudomonadota</taxon>
        <taxon>Gammaproteobacteria</taxon>
        <taxon>Oceanospirillales</taxon>
        <taxon>Zooshikellaceae</taxon>
        <taxon>Spartinivicinus</taxon>
    </lineage>
</organism>
<name>A0ABT5U859_9GAMM</name>
<proteinExistence type="inferred from homology"/>
<keyword evidence="7" id="KW-1185">Reference proteome</keyword>
<dbReference type="SUPFAM" id="SSF51316">
    <property type="entry name" value="Mss4-like"/>
    <property type="match status" value="1"/>
</dbReference>
<sequence length="147" mass="16309">MTSIFKGGCHCGQLRYTCQNEPLSQFFCHCLDCQKSTGSPVAAGFLVTKAATVVEGERRNYTVLADSGKKMTRLFCPECGTHVLEESEGLMGLWIIKAGSLDDASIFQPVRHYWTDSQQKWLKINDDLERVGTQPAFTDLGLDLPNS</sequence>
<comment type="caution">
    <text evidence="6">The sequence shown here is derived from an EMBL/GenBank/DDBJ whole genome shotgun (WGS) entry which is preliminary data.</text>
</comment>
<comment type="similarity">
    <text evidence="1">Belongs to the Gfa family.</text>
</comment>
<dbReference type="PANTHER" id="PTHR33337">
    <property type="entry name" value="GFA DOMAIN-CONTAINING PROTEIN"/>
    <property type="match status" value="1"/>
</dbReference>
<evidence type="ECO:0000256" key="2">
    <source>
        <dbReference type="ARBA" id="ARBA00022723"/>
    </source>
</evidence>
<dbReference type="Gene3D" id="3.90.1590.10">
    <property type="entry name" value="glutathione-dependent formaldehyde- activating enzyme (gfa)"/>
    <property type="match status" value="1"/>
</dbReference>
<evidence type="ECO:0000259" key="5">
    <source>
        <dbReference type="PROSITE" id="PS51891"/>
    </source>
</evidence>
<evidence type="ECO:0000256" key="1">
    <source>
        <dbReference type="ARBA" id="ARBA00005495"/>
    </source>
</evidence>
<feature type="domain" description="CENP-V/GFA" evidence="5">
    <location>
        <begin position="5"/>
        <end position="116"/>
    </location>
</feature>
<dbReference type="PROSITE" id="PS51891">
    <property type="entry name" value="CENP_V_GFA"/>
    <property type="match status" value="1"/>
</dbReference>